<dbReference type="InterPro" id="IPR036217">
    <property type="entry name" value="MethylDNA_cys_MeTrfase_DNAb"/>
</dbReference>
<sequence>MRSNSKQNNNLTFNELCYELLLKIPKGRVTSYKAIAQALNCKAYQAVGNAMNQNPNPVSVPCHRVVNSDGRLGGYAFGSNHKIELLTKEGIVIQDGKIIDFDHVFFDFID</sequence>
<protein>
    <submittedName>
        <fullName evidence="8">MGMT family protein</fullName>
    </submittedName>
</protein>
<dbReference type="Gene3D" id="1.10.10.10">
    <property type="entry name" value="Winged helix-like DNA-binding domain superfamily/Winged helix DNA-binding domain"/>
    <property type="match status" value="1"/>
</dbReference>
<keyword evidence="5" id="KW-0234">DNA repair</keyword>
<organism evidence="8 9">
    <name type="scientific">Thiomicrorhabdus lithotrophica</name>
    <dbReference type="NCBI Taxonomy" id="2949997"/>
    <lineage>
        <taxon>Bacteria</taxon>
        <taxon>Pseudomonadati</taxon>
        <taxon>Pseudomonadota</taxon>
        <taxon>Gammaproteobacteria</taxon>
        <taxon>Thiotrichales</taxon>
        <taxon>Piscirickettsiaceae</taxon>
        <taxon>Thiomicrorhabdus</taxon>
    </lineage>
</organism>
<evidence type="ECO:0000256" key="4">
    <source>
        <dbReference type="ARBA" id="ARBA00022763"/>
    </source>
</evidence>
<dbReference type="NCBIfam" id="TIGR00589">
    <property type="entry name" value="ogt"/>
    <property type="match status" value="1"/>
</dbReference>
<evidence type="ECO:0000313" key="8">
    <source>
        <dbReference type="EMBL" id="WEJ63419.1"/>
    </source>
</evidence>
<evidence type="ECO:0000256" key="2">
    <source>
        <dbReference type="ARBA" id="ARBA00022603"/>
    </source>
</evidence>
<comment type="catalytic activity">
    <reaction evidence="1">
        <text>a 4-O-methyl-thymidine in DNA + L-cysteinyl-[protein] = a thymidine in DNA + S-methyl-L-cysteinyl-[protein]</text>
        <dbReference type="Rhea" id="RHEA:53428"/>
        <dbReference type="Rhea" id="RHEA-COMP:10131"/>
        <dbReference type="Rhea" id="RHEA-COMP:10132"/>
        <dbReference type="Rhea" id="RHEA-COMP:13555"/>
        <dbReference type="Rhea" id="RHEA-COMP:13556"/>
        <dbReference type="ChEBI" id="CHEBI:29950"/>
        <dbReference type="ChEBI" id="CHEBI:82612"/>
        <dbReference type="ChEBI" id="CHEBI:137386"/>
        <dbReference type="ChEBI" id="CHEBI:137387"/>
        <dbReference type="EC" id="2.1.1.63"/>
    </reaction>
</comment>
<accession>A0ABY8CBR4</accession>
<dbReference type="InterPro" id="IPR001497">
    <property type="entry name" value="MethylDNA_cys_MeTrfase_AS"/>
</dbReference>
<dbReference type="PROSITE" id="PS00374">
    <property type="entry name" value="MGMT"/>
    <property type="match status" value="1"/>
</dbReference>
<dbReference type="EMBL" id="CP102381">
    <property type="protein sequence ID" value="WEJ63419.1"/>
    <property type="molecule type" value="Genomic_DNA"/>
</dbReference>
<gene>
    <name evidence="8" type="ORF">NR989_03970</name>
</gene>
<dbReference type="CDD" id="cd06445">
    <property type="entry name" value="ATase"/>
    <property type="match status" value="1"/>
</dbReference>
<evidence type="ECO:0000256" key="1">
    <source>
        <dbReference type="ARBA" id="ARBA00001286"/>
    </source>
</evidence>
<dbReference type="InterPro" id="IPR014048">
    <property type="entry name" value="MethylDNA_cys_MeTrfase_DNA-bd"/>
</dbReference>
<dbReference type="SUPFAM" id="SSF46767">
    <property type="entry name" value="Methylated DNA-protein cysteine methyltransferase, C-terminal domain"/>
    <property type="match status" value="1"/>
</dbReference>
<dbReference type="Pfam" id="PF01035">
    <property type="entry name" value="DNA_binding_1"/>
    <property type="match status" value="1"/>
</dbReference>
<keyword evidence="3" id="KW-0808">Transferase</keyword>
<evidence type="ECO:0000259" key="7">
    <source>
        <dbReference type="Pfam" id="PF01035"/>
    </source>
</evidence>
<comment type="catalytic activity">
    <reaction evidence="6">
        <text>a 6-O-methyl-2'-deoxyguanosine in DNA + L-cysteinyl-[protein] = S-methyl-L-cysteinyl-[protein] + a 2'-deoxyguanosine in DNA</text>
        <dbReference type="Rhea" id="RHEA:24000"/>
        <dbReference type="Rhea" id="RHEA-COMP:10131"/>
        <dbReference type="Rhea" id="RHEA-COMP:10132"/>
        <dbReference type="Rhea" id="RHEA-COMP:11367"/>
        <dbReference type="Rhea" id="RHEA-COMP:11368"/>
        <dbReference type="ChEBI" id="CHEBI:29950"/>
        <dbReference type="ChEBI" id="CHEBI:82612"/>
        <dbReference type="ChEBI" id="CHEBI:85445"/>
        <dbReference type="ChEBI" id="CHEBI:85448"/>
        <dbReference type="EC" id="2.1.1.63"/>
    </reaction>
</comment>
<keyword evidence="2" id="KW-0489">Methyltransferase</keyword>
<name>A0ABY8CBR4_9GAMM</name>
<dbReference type="PANTHER" id="PTHR10815:SF13">
    <property type="entry name" value="METHYLATED-DNA--PROTEIN-CYSTEINE METHYLTRANSFERASE"/>
    <property type="match status" value="1"/>
</dbReference>
<evidence type="ECO:0000256" key="5">
    <source>
        <dbReference type="ARBA" id="ARBA00023204"/>
    </source>
</evidence>
<evidence type="ECO:0000313" key="9">
    <source>
        <dbReference type="Proteomes" id="UP001222275"/>
    </source>
</evidence>
<keyword evidence="4" id="KW-0227">DNA damage</keyword>
<dbReference type="InterPro" id="IPR036388">
    <property type="entry name" value="WH-like_DNA-bd_sf"/>
</dbReference>
<dbReference type="RefSeq" id="WP_275595675.1">
    <property type="nucleotide sequence ID" value="NZ_CP102381.1"/>
</dbReference>
<proteinExistence type="predicted"/>
<feature type="domain" description="Methylated-DNA-[protein]-cysteine S-methyltransferase DNA binding" evidence="7">
    <location>
        <begin position="13"/>
        <end position="91"/>
    </location>
</feature>
<reference evidence="8 9" key="1">
    <citation type="submission" date="2022-06" db="EMBL/GenBank/DDBJ databases">
        <title>Thiomicrohabdus sp. nov, an obligately chemolithoautotrophic, sulfur-oxidizing bacterium isolated from beach of Guanyin Mountain. Amoy.</title>
        <authorList>
            <person name="Zhu H."/>
        </authorList>
    </citation>
    <scope>NUCLEOTIDE SEQUENCE [LARGE SCALE GENOMIC DNA]</scope>
    <source>
        <strain evidence="8 9">XGS-01</strain>
    </source>
</reference>
<evidence type="ECO:0000256" key="6">
    <source>
        <dbReference type="ARBA" id="ARBA00049348"/>
    </source>
</evidence>
<dbReference type="PANTHER" id="PTHR10815">
    <property type="entry name" value="METHYLATED-DNA--PROTEIN-CYSTEINE METHYLTRANSFERASE"/>
    <property type="match status" value="1"/>
</dbReference>
<evidence type="ECO:0000256" key="3">
    <source>
        <dbReference type="ARBA" id="ARBA00022679"/>
    </source>
</evidence>
<dbReference type="Proteomes" id="UP001222275">
    <property type="component" value="Chromosome"/>
</dbReference>
<keyword evidence="9" id="KW-1185">Reference proteome</keyword>